<dbReference type="EMBL" id="CP058214">
    <property type="protein sequence ID" value="QPC41834.1"/>
    <property type="molecule type" value="Genomic_DNA"/>
</dbReference>
<reference evidence="2 3" key="1">
    <citation type="submission" date="2020-06" db="EMBL/GenBank/DDBJ databases">
        <title>Genome sequence of 2 isolates from Red Sea Mangroves.</title>
        <authorList>
            <person name="Sefrji F."/>
            <person name="Michoud G."/>
            <person name="Merlino G."/>
            <person name="Daffonchio D."/>
        </authorList>
    </citation>
    <scope>NUCLEOTIDE SEQUENCE [LARGE SCALE GENOMIC DNA]</scope>
    <source>
        <strain evidence="2 3">R1DC25</strain>
    </source>
</reference>
<gene>
    <name evidence="2" type="ORF">HW532_03350</name>
</gene>
<feature type="transmembrane region" description="Helical" evidence="1">
    <location>
        <begin position="54"/>
        <end position="74"/>
    </location>
</feature>
<keyword evidence="1" id="KW-0472">Membrane</keyword>
<keyword evidence="1" id="KW-0812">Transmembrane</keyword>
<organism evidence="2 3">
    <name type="scientific">Kaustia mangrovi</name>
    <dbReference type="NCBI Taxonomy" id="2593653"/>
    <lineage>
        <taxon>Bacteria</taxon>
        <taxon>Pseudomonadati</taxon>
        <taxon>Pseudomonadota</taxon>
        <taxon>Alphaproteobacteria</taxon>
        <taxon>Hyphomicrobiales</taxon>
        <taxon>Parvibaculaceae</taxon>
        <taxon>Kaustia</taxon>
    </lineage>
</organism>
<dbReference type="Proteomes" id="UP000593594">
    <property type="component" value="Chromosome"/>
</dbReference>
<evidence type="ECO:0000313" key="2">
    <source>
        <dbReference type="EMBL" id="QPC41834.1"/>
    </source>
</evidence>
<feature type="transmembrane region" description="Helical" evidence="1">
    <location>
        <begin position="6"/>
        <end position="27"/>
    </location>
</feature>
<evidence type="ECO:0000256" key="1">
    <source>
        <dbReference type="SAM" id="Phobius"/>
    </source>
</evidence>
<keyword evidence="1" id="KW-1133">Transmembrane helix</keyword>
<protein>
    <submittedName>
        <fullName evidence="2">Uncharacterized protein</fullName>
    </submittedName>
</protein>
<accession>A0A7S8HAV5</accession>
<dbReference type="AlphaFoldDB" id="A0A7S8HAV5"/>
<evidence type="ECO:0000313" key="3">
    <source>
        <dbReference type="Proteomes" id="UP000593594"/>
    </source>
</evidence>
<sequence>MTAQTYYLVTTAILAVALFFPTARIIWVLSVRRLERRGGVRLDERERQGQLRRARFIAAFLAVALAALFNYHLVFGSSAPGQA</sequence>
<proteinExistence type="predicted"/>
<dbReference type="KEGG" id="kmn:HW532_03350"/>
<name>A0A7S8HAV5_9HYPH</name>
<dbReference type="RefSeq" id="WP_213163062.1">
    <property type="nucleotide sequence ID" value="NZ_CP058214.1"/>
</dbReference>
<keyword evidence="3" id="KW-1185">Reference proteome</keyword>